<dbReference type="KEGG" id="fcy:FRACYDRAFT_233682"/>
<dbReference type="OrthoDB" id="39076at2759"/>
<evidence type="ECO:0000256" key="2">
    <source>
        <dbReference type="SAM" id="Phobius"/>
    </source>
</evidence>
<name>A0A1E7FZC4_9STRA</name>
<feature type="region of interest" description="Disordered" evidence="1">
    <location>
        <begin position="521"/>
        <end position="540"/>
    </location>
</feature>
<feature type="compositionally biased region" description="Low complexity" evidence="1">
    <location>
        <begin position="272"/>
        <end position="289"/>
    </location>
</feature>
<evidence type="ECO:0000313" key="3">
    <source>
        <dbReference type="EMBL" id="OEU23512.1"/>
    </source>
</evidence>
<dbReference type="AlphaFoldDB" id="A0A1E7FZC4"/>
<dbReference type="PANTHER" id="PTHR41244">
    <property type="entry name" value="RHAMNAN SYNTHESIS F"/>
    <property type="match status" value="1"/>
</dbReference>
<feature type="region of interest" description="Disordered" evidence="1">
    <location>
        <begin position="272"/>
        <end position="291"/>
    </location>
</feature>
<feature type="compositionally biased region" description="Polar residues" evidence="1">
    <location>
        <begin position="460"/>
        <end position="473"/>
    </location>
</feature>
<dbReference type="Pfam" id="PF14307">
    <property type="entry name" value="Glyco_tran_WbsX"/>
    <property type="match status" value="3"/>
</dbReference>
<dbReference type="EMBL" id="KV784353">
    <property type="protein sequence ID" value="OEU23512.1"/>
    <property type="molecule type" value="Genomic_DNA"/>
</dbReference>
<keyword evidence="2" id="KW-0472">Membrane</keyword>
<evidence type="ECO:0008006" key="5">
    <source>
        <dbReference type="Google" id="ProtNLM"/>
    </source>
</evidence>
<proteinExistence type="predicted"/>
<keyword evidence="4" id="KW-1185">Reference proteome</keyword>
<reference evidence="3 4" key="1">
    <citation type="submission" date="2016-09" db="EMBL/GenBank/DDBJ databases">
        <title>Extensive genetic diversity and differential bi-allelic expression allows diatom success in the polar Southern Ocean.</title>
        <authorList>
            <consortium name="DOE Joint Genome Institute"/>
            <person name="Mock T."/>
            <person name="Otillar R.P."/>
            <person name="Strauss J."/>
            <person name="Dupont C."/>
            <person name="Frickenhaus S."/>
            <person name="Maumus F."/>
            <person name="Mcmullan M."/>
            <person name="Sanges R."/>
            <person name="Schmutz J."/>
            <person name="Toseland A."/>
            <person name="Valas R."/>
            <person name="Veluchamy A."/>
            <person name="Ward B.J."/>
            <person name="Allen A."/>
            <person name="Barry K."/>
            <person name="Falciatore A."/>
            <person name="Ferrante M."/>
            <person name="Fortunato A.E."/>
            <person name="Gloeckner G."/>
            <person name="Gruber A."/>
            <person name="Hipkin R."/>
            <person name="Janech M."/>
            <person name="Kroth P."/>
            <person name="Leese F."/>
            <person name="Lindquist E."/>
            <person name="Lyon B.R."/>
            <person name="Martin J."/>
            <person name="Mayer C."/>
            <person name="Parker M."/>
            <person name="Quesneville H."/>
            <person name="Raymond J."/>
            <person name="Uhlig C."/>
            <person name="Valentin K.U."/>
            <person name="Worden A.Z."/>
            <person name="Armbrust E.V."/>
            <person name="Bowler C."/>
            <person name="Green B."/>
            <person name="Moulton V."/>
            <person name="Van Oosterhout C."/>
            <person name="Grigoriev I."/>
        </authorList>
    </citation>
    <scope>NUCLEOTIDE SEQUENCE [LARGE SCALE GENOMIC DNA]</scope>
    <source>
        <strain evidence="3 4">CCMP1102</strain>
    </source>
</reference>
<organism evidence="3 4">
    <name type="scientific">Fragilariopsis cylindrus CCMP1102</name>
    <dbReference type="NCBI Taxonomy" id="635003"/>
    <lineage>
        <taxon>Eukaryota</taxon>
        <taxon>Sar</taxon>
        <taxon>Stramenopiles</taxon>
        <taxon>Ochrophyta</taxon>
        <taxon>Bacillariophyta</taxon>
        <taxon>Bacillariophyceae</taxon>
        <taxon>Bacillariophycidae</taxon>
        <taxon>Bacillariales</taxon>
        <taxon>Bacillariaceae</taxon>
        <taxon>Fragilariopsis</taxon>
    </lineage>
</organism>
<sequence length="680" mass="77373">MVHLLLQEGSDSSRSASGFAVAPATAYRRRGTRNRSSNKQQQQQQHGKKKKNILLESIAVCLLIVAIFPFIVGTQFRLTFQTFQMLWHITDSDLETSSNRSNINVNNINNRNEDNNIKDNIYLRVPPPSITGGISKKTGTATDTADSTASAAAAASATKLPKTLVIYFPQYHRDSLNDKNWGDNFTDWDSLRESPLANKMKQPIPRPLFAAGTKSMKTTAANNDQEPPLGYYDLSDTEPRRKQGILAKKYGIDGFIYHHYWFYDNFNNDNDNNKNNPSNEHSNNNKKPPILAKPLENMLKDGHPDLAFMLNWCAIRWVNVWMGKAIFQTIPTSKNRAIVLQEQYFNATKNMIHDHYLWLKPFFEHPNYIRIDNEPAFLLYYYDPRAVPILEQLRQFAIDDGFDGLHFIVGRSSHPESLYDISHINKDQRTVLDRKVQSLDSVDPTKTKSNTKSIFDKKMNNNNAGTKNGSSTNLTAEGAVEAPKRAAPQQTWDYNPFNQTMTYPYPLEYLTRPFQVPAWCSSSSSRKDSTSTTTTKLQHHHNHPEIIGVMTAFDNTPRRKFKEAVVRNGGETISGESPDDAIAKFRTSYASTLYYQKCCVGGINGIDNIKESKIQPRSKLMLNSLDDNDRFVAVNSWNEWAEGMAIEPSDVYGYRWLETIKEVQEEIRKRPCAAITIPNE</sequence>
<gene>
    <name evidence="3" type="ORF">FRACYDRAFT_233682</name>
</gene>
<feature type="region of interest" description="Disordered" evidence="1">
    <location>
        <begin position="8"/>
        <end position="49"/>
    </location>
</feature>
<evidence type="ECO:0000256" key="1">
    <source>
        <dbReference type="SAM" id="MobiDB-lite"/>
    </source>
</evidence>
<dbReference type="InterPro" id="IPR032719">
    <property type="entry name" value="WbsX"/>
</dbReference>
<dbReference type="PANTHER" id="PTHR41244:SF1">
    <property type="entry name" value="GLYCOSYLTRANSFERASE"/>
    <property type="match status" value="1"/>
</dbReference>
<dbReference type="Gene3D" id="3.20.20.80">
    <property type="entry name" value="Glycosidases"/>
    <property type="match status" value="1"/>
</dbReference>
<accession>A0A1E7FZC4</accession>
<dbReference type="Proteomes" id="UP000095751">
    <property type="component" value="Unassembled WGS sequence"/>
</dbReference>
<feature type="transmembrane region" description="Helical" evidence="2">
    <location>
        <begin position="53"/>
        <end position="72"/>
    </location>
</feature>
<feature type="region of interest" description="Disordered" evidence="1">
    <location>
        <begin position="442"/>
        <end position="473"/>
    </location>
</feature>
<evidence type="ECO:0000313" key="4">
    <source>
        <dbReference type="Proteomes" id="UP000095751"/>
    </source>
</evidence>
<keyword evidence="2" id="KW-0812">Transmembrane</keyword>
<dbReference type="InParanoid" id="A0A1E7FZC4"/>
<keyword evidence="2" id="KW-1133">Transmembrane helix</keyword>
<protein>
    <recommendedName>
        <fullName evidence="5">Glycosyl transferase</fullName>
    </recommendedName>
</protein>